<feature type="domain" description="CRISPR-associated protein Cas6 C-terminal" evidence="1">
    <location>
        <begin position="170"/>
        <end position="308"/>
    </location>
</feature>
<keyword evidence="3" id="KW-1185">Reference proteome</keyword>
<evidence type="ECO:0000259" key="1">
    <source>
        <dbReference type="Pfam" id="PF10040"/>
    </source>
</evidence>
<reference evidence="2 3" key="1">
    <citation type="submission" date="2020-05" db="EMBL/GenBank/DDBJ databases">
        <title>Distinct polysaccharide utilization as determinants for interspecies competition between intestinal Prevotella spp.</title>
        <authorList>
            <person name="Galvez E.J.C."/>
            <person name="Iljazovic A."/>
            <person name="Strowig T."/>
        </authorList>
    </citation>
    <scope>NUCLEOTIDE SEQUENCE [LARGE SCALE GENOMIC DNA]</scope>
    <source>
        <strain evidence="2 3">PMUR</strain>
    </source>
</reference>
<gene>
    <name evidence="2" type="primary">cas6</name>
    <name evidence="2" type="ORF">HPS56_10355</name>
</gene>
<name>A0ABX2ANH3_9BACT</name>
<comment type="caution">
    <text evidence="2">The sequence shown here is derived from an EMBL/GenBank/DDBJ whole genome shotgun (WGS) entry which is preliminary data.</text>
</comment>
<evidence type="ECO:0000313" key="3">
    <source>
        <dbReference type="Proteomes" id="UP000714420"/>
    </source>
</evidence>
<dbReference type="EMBL" id="JABKKF010000010">
    <property type="protein sequence ID" value="NPD92734.1"/>
    <property type="molecule type" value="Genomic_DNA"/>
</dbReference>
<dbReference type="Proteomes" id="UP000714420">
    <property type="component" value="Unassembled WGS sequence"/>
</dbReference>
<protein>
    <submittedName>
        <fullName evidence="2">CRISPR system precrRNA processing endoribonuclease RAMP protein Cas6</fullName>
    </submittedName>
</protein>
<dbReference type="RefSeq" id="WP_172276204.1">
    <property type="nucleotide sequence ID" value="NZ_CASGMU010000009.1"/>
</dbReference>
<evidence type="ECO:0000313" key="2">
    <source>
        <dbReference type="EMBL" id="NPD92734.1"/>
    </source>
</evidence>
<organism evidence="2 3">
    <name type="scientific">Xylanibacter muris</name>
    <dbReference type="NCBI Taxonomy" id="2736290"/>
    <lineage>
        <taxon>Bacteria</taxon>
        <taxon>Pseudomonadati</taxon>
        <taxon>Bacteroidota</taxon>
        <taxon>Bacteroidia</taxon>
        <taxon>Bacteroidales</taxon>
        <taxon>Prevotellaceae</taxon>
        <taxon>Xylanibacter</taxon>
    </lineage>
</organism>
<dbReference type="Gene3D" id="3.30.70.1900">
    <property type="match status" value="1"/>
</dbReference>
<sequence>MEGIFELVKGLYYHRFEVCFKPADDISVSSWSGAVLRNRFLYSAENVFVEPGISLRQWLDTLPLPGSHSLYKHLAGGFPKGFLFDCSTLPFKGGFTVKKNKTYSFGMILIGKCAEKAPLFAEALKIMFSEGWGTPPVPSCLTGITECMGGRTLPLFNLETDNRNDVILALEFKTPVNLINRPSQRNHEGYQGKLNCFPSFYQFVRSIMYRLVTLNILYTDNVKDMNPKEIKERIETFIRTASDAMLLSADIRYEKRHSTPRMDARNVYVMCGYCGTMVYGNVDSRFVPLVSFASELGVGNDINFGLGTFGVEYK</sequence>
<dbReference type="Pfam" id="PF10040">
    <property type="entry name" value="CRISPR_Cas6"/>
    <property type="match status" value="1"/>
</dbReference>
<proteinExistence type="predicted"/>
<dbReference type="InterPro" id="IPR019267">
    <property type="entry name" value="CRISPR-assoc_Cas6_C"/>
</dbReference>
<accession>A0ABX2ANH3</accession>